<protein>
    <submittedName>
        <fullName evidence="1">Uncharacterized protein</fullName>
    </submittedName>
</protein>
<organism evidence="1 2">
    <name type="scientific">Persea americana</name>
    <name type="common">Avocado</name>
    <dbReference type="NCBI Taxonomy" id="3435"/>
    <lineage>
        <taxon>Eukaryota</taxon>
        <taxon>Viridiplantae</taxon>
        <taxon>Streptophyta</taxon>
        <taxon>Embryophyta</taxon>
        <taxon>Tracheophyta</taxon>
        <taxon>Spermatophyta</taxon>
        <taxon>Magnoliopsida</taxon>
        <taxon>Magnoliidae</taxon>
        <taxon>Laurales</taxon>
        <taxon>Lauraceae</taxon>
        <taxon>Persea</taxon>
    </lineage>
</organism>
<sequence>MLIAGDKDHFIPTAVENRVIHTLNANSNNIVLPSGYAVIVIYDNSMAIAFLESSHVLASYYAKAIGIPLLGVLFPFNELLLPKHEIPKRIVQDNLIKLDGLLGMMVDDSTLVARCAEVTTTCPQKLPSYRVQLPI</sequence>
<name>A0ACC2KXK1_PERAE</name>
<dbReference type="EMBL" id="CM056814">
    <property type="protein sequence ID" value="KAJ8625954.1"/>
    <property type="molecule type" value="Genomic_DNA"/>
</dbReference>
<dbReference type="Proteomes" id="UP001234297">
    <property type="component" value="Chromosome 6"/>
</dbReference>
<keyword evidence="2" id="KW-1185">Reference proteome</keyword>
<evidence type="ECO:0000313" key="1">
    <source>
        <dbReference type="EMBL" id="KAJ8625954.1"/>
    </source>
</evidence>
<reference evidence="1 2" key="1">
    <citation type="journal article" date="2022" name="Hortic Res">
        <title>A haplotype resolved chromosomal level avocado genome allows analysis of novel avocado genes.</title>
        <authorList>
            <person name="Nath O."/>
            <person name="Fletcher S.J."/>
            <person name="Hayward A."/>
            <person name="Shaw L.M."/>
            <person name="Masouleh A.K."/>
            <person name="Furtado A."/>
            <person name="Henry R.J."/>
            <person name="Mitter N."/>
        </authorList>
    </citation>
    <scope>NUCLEOTIDE SEQUENCE [LARGE SCALE GENOMIC DNA]</scope>
    <source>
        <strain evidence="2">cv. Hass</strain>
    </source>
</reference>
<proteinExistence type="predicted"/>
<evidence type="ECO:0000313" key="2">
    <source>
        <dbReference type="Proteomes" id="UP001234297"/>
    </source>
</evidence>
<accession>A0ACC2KXK1</accession>
<comment type="caution">
    <text evidence="1">The sequence shown here is derived from an EMBL/GenBank/DDBJ whole genome shotgun (WGS) entry which is preliminary data.</text>
</comment>
<gene>
    <name evidence="1" type="ORF">MRB53_019261</name>
</gene>